<dbReference type="GO" id="GO:0005737">
    <property type="term" value="C:cytoplasm"/>
    <property type="evidence" value="ECO:0007669"/>
    <property type="project" value="TreeGrafter"/>
</dbReference>
<dbReference type="InterPro" id="IPR028299">
    <property type="entry name" value="ClpA/B_CS2"/>
</dbReference>
<dbReference type="PANTHER" id="PTHR11638:SF175">
    <property type="entry name" value="ATP-DEPENDENT CLP PROTEASE, ATP-BINDING SUBUNIT CLPC"/>
    <property type="match status" value="1"/>
</dbReference>
<dbReference type="Pfam" id="PF00004">
    <property type="entry name" value="AAA"/>
    <property type="match status" value="1"/>
</dbReference>
<dbReference type="CDD" id="cd00009">
    <property type="entry name" value="AAA"/>
    <property type="match status" value="1"/>
</dbReference>
<dbReference type="SMART" id="SM00382">
    <property type="entry name" value="AAA"/>
    <property type="match status" value="2"/>
</dbReference>
<sequence length="827" mass="93024">MRKNFEIYTEQAKAALKYSTHVARDLNNNYVGTEHILMALCKVKNSTAQMILEEFGVETEKLQELISKLIAPPSNVCTDLEPDYTPRSKRLMQNSEDEANAVQAQKVGTEHLLIAMLKDTECVATRLLYTMGVNIQKMFLAVLAATGMDKQYTQEELQNGKFMKPRENAAVATPTLDQYSRDLTEQAASGKLDPVVGREEEIARLVQILSRRTKNNPCLVGEPGVGKTAIVEGLAQRIVWGLVPESMKDKRLVVLDLSSMVAGTKYRGEFEERIKNVVKEVTEHRGILLFIDELHTIIGAGGAEGALDASNILKPSLSRGEIQLIGATTIEEYRKHIEKDAALERRFQPVTVEEPSETETVEILKGLRPYYENHHGVVIEDSAVEAAVKMAVRYINDRFLPDKAIDIIDEASSKVQLAGYQAPERLVALEKEVQHLTLEKEAALKRGDLEKAKEVQQLQERKRQTISEEKERANRRGKRKKLVVTEDSVADIVSGWTKIPVKKLAEKESRRLVRLEKELHRRVIGQEEAVTAVAQAVKRGRVGLKDPARPIGSFLFLGPTGVGKTELSKALAEAVFGTEQAMIRVDMSEYMEKHSVSKLIGSPPGYVGYDEGGQLSEKVRRNPYSVILFDEIEKAHPDVFNILLQVLDDGHITDAQGRKIDFKQTIIIMTSNAGAQVIVEPKKLGFGAQEDEKQDYERMKSSVMDEVRRMFKPEFLNRIDEIIVFHSLNKEHIKKIVSILLKNLEKRCKDTMGITLKVSNTVKEHLAEAGFDSKYGARPLRRAIQTKIEDAMANEILEGRIQQGDTVHVRMVKKEVCFVVEEQKEEE</sequence>
<dbReference type="InterPro" id="IPR003959">
    <property type="entry name" value="ATPase_AAA_core"/>
</dbReference>
<dbReference type="InterPro" id="IPR001270">
    <property type="entry name" value="ClpA/B"/>
</dbReference>
<evidence type="ECO:0000313" key="9">
    <source>
        <dbReference type="EMBL" id="EEG48648.1"/>
    </source>
</evidence>
<dbReference type="EMBL" id="ACBZ01000130">
    <property type="protein sequence ID" value="EEG48648.1"/>
    <property type="molecule type" value="Genomic_DNA"/>
</dbReference>
<feature type="coiled-coil region" evidence="7">
    <location>
        <begin position="426"/>
        <end position="476"/>
    </location>
</feature>
<name>C0CNM6_BLAHS</name>
<dbReference type="Gene3D" id="4.10.860.10">
    <property type="entry name" value="UVR domain"/>
    <property type="match status" value="1"/>
</dbReference>
<dbReference type="GO" id="GO:0005524">
    <property type="term" value="F:ATP binding"/>
    <property type="evidence" value="ECO:0007669"/>
    <property type="project" value="UniProtKB-KW"/>
</dbReference>
<keyword evidence="4 6" id="KW-0143">Chaperone</keyword>
<feature type="domain" description="Clp R" evidence="8">
    <location>
        <begin position="5"/>
        <end position="148"/>
    </location>
</feature>
<dbReference type="InterPro" id="IPR003593">
    <property type="entry name" value="AAA+_ATPase"/>
</dbReference>
<dbReference type="Pfam" id="PF07724">
    <property type="entry name" value="AAA_2"/>
    <property type="match status" value="1"/>
</dbReference>
<organism evidence="9 10">
    <name type="scientific">Blautia hydrogenotrophica (strain DSM 10507 / JCM 14656 / S5a33)</name>
    <name type="common">Ruminococcus hydrogenotrophicus</name>
    <dbReference type="NCBI Taxonomy" id="476272"/>
    <lineage>
        <taxon>Bacteria</taxon>
        <taxon>Bacillati</taxon>
        <taxon>Bacillota</taxon>
        <taxon>Clostridia</taxon>
        <taxon>Lachnospirales</taxon>
        <taxon>Lachnospiraceae</taxon>
        <taxon>Blautia</taxon>
    </lineage>
</organism>
<dbReference type="HOGENOM" id="CLU_005070_4_1_9"/>
<dbReference type="InterPro" id="IPR036628">
    <property type="entry name" value="Clp_N_dom_sf"/>
</dbReference>
<dbReference type="SMART" id="SM01086">
    <property type="entry name" value="ClpB_D2-small"/>
    <property type="match status" value="1"/>
</dbReference>
<dbReference type="SUPFAM" id="SSF81923">
    <property type="entry name" value="Double Clp-N motif"/>
    <property type="match status" value="1"/>
</dbReference>
<evidence type="ECO:0000256" key="5">
    <source>
        <dbReference type="PROSITE-ProRule" id="PRU01251"/>
    </source>
</evidence>
<gene>
    <name evidence="9" type="ORF">RUMHYD_02469</name>
</gene>
<dbReference type="RefSeq" id="WP_005949836.1">
    <property type="nucleotide sequence ID" value="NZ_CP136423.1"/>
</dbReference>
<comment type="similarity">
    <text evidence="6">Belongs to the ClpA/ClpB family.</text>
</comment>
<dbReference type="FunFam" id="3.40.50.300:FF:000010">
    <property type="entry name" value="Chaperone clpB 1, putative"/>
    <property type="match status" value="1"/>
</dbReference>
<dbReference type="Pfam" id="PF17871">
    <property type="entry name" value="AAA_lid_9"/>
    <property type="match status" value="1"/>
</dbReference>
<dbReference type="PROSITE" id="PS51903">
    <property type="entry name" value="CLP_R"/>
    <property type="match status" value="1"/>
</dbReference>
<protein>
    <recommendedName>
        <fullName evidence="8">Clp R domain-containing protein</fullName>
    </recommendedName>
</protein>
<dbReference type="Gene3D" id="1.10.1780.10">
    <property type="entry name" value="Clp, N-terminal domain"/>
    <property type="match status" value="1"/>
</dbReference>
<dbReference type="InterPro" id="IPR004176">
    <property type="entry name" value="Clp_R_N"/>
</dbReference>
<evidence type="ECO:0000256" key="2">
    <source>
        <dbReference type="ARBA" id="ARBA00022741"/>
    </source>
</evidence>
<dbReference type="AlphaFoldDB" id="C0CNM6"/>
<dbReference type="InterPro" id="IPR050130">
    <property type="entry name" value="ClpA_ClpB"/>
</dbReference>
<keyword evidence="2 6" id="KW-0547">Nucleotide-binding</keyword>
<dbReference type="eggNOG" id="COG0542">
    <property type="taxonomic scope" value="Bacteria"/>
</dbReference>
<dbReference type="PATRIC" id="fig|476272.21.peg.1900"/>
<dbReference type="InterPro" id="IPR018368">
    <property type="entry name" value="ClpA/B_CS1"/>
</dbReference>
<dbReference type="Pfam" id="PF10431">
    <property type="entry name" value="ClpB_D2-small"/>
    <property type="match status" value="1"/>
</dbReference>
<dbReference type="InterPro" id="IPR027417">
    <property type="entry name" value="P-loop_NTPase"/>
</dbReference>
<dbReference type="GeneID" id="86821175"/>
<evidence type="ECO:0000256" key="7">
    <source>
        <dbReference type="SAM" id="Coils"/>
    </source>
</evidence>
<dbReference type="PRINTS" id="PR00300">
    <property type="entry name" value="CLPPROTEASEA"/>
</dbReference>
<evidence type="ECO:0000256" key="4">
    <source>
        <dbReference type="ARBA" id="ARBA00023186"/>
    </source>
</evidence>
<proteinExistence type="inferred from homology"/>
<evidence type="ECO:0000313" key="10">
    <source>
        <dbReference type="Proteomes" id="UP000003100"/>
    </source>
</evidence>
<reference evidence="9 10" key="1">
    <citation type="submission" date="2009-01" db="EMBL/GenBank/DDBJ databases">
        <authorList>
            <person name="Fulton L."/>
            <person name="Clifton S."/>
            <person name="Fulton B."/>
            <person name="Xu J."/>
            <person name="Minx P."/>
            <person name="Pepin K.H."/>
            <person name="Johnson M."/>
            <person name="Bhonagiri V."/>
            <person name="Nash W.E."/>
            <person name="Mardis E.R."/>
            <person name="Wilson R.K."/>
        </authorList>
    </citation>
    <scope>NUCLEOTIDE SEQUENCE [LARGE SCALE GENOMIC DNA]</scope>
    <source>
        <strain evidence="10">DSM 10507 / JCM 14656 / S5a33</strain>
    </source>
</reference>
<dbReference type="FunFam" id="3.40.50.300:FF:000025">
    <property type="entry name" value="ATP-dependent Clp protease subunit"/>
    <property type="match status" value="1"/>
</dbReference>
<keyword evidence="10" id="KW-1185">Reference proteome</keyword>
<evidence type="ECO:0000256" key="6">
    <source>
        <dbReference type="RuleBase" id="RU004432"/>
    </source>
</evidence>
<evidence type="ECO:0000256" key="3">
    <source>
        <dbReference type="ARBA" id="ARBA00022840"/>
    </source>
</evidence>
<accession>C0CNM6</accession>
<dbReference type="InterPro" id="IPR019489">
    <property type="entry name" value="Clp_ATPase_C"/>
</dbReference>
<dbReference type="CDD" id="cd19499">
    <property type="entry name" value="RecA-like_ClpB_Hsp104-like"/>
    <property type="match status" value="1"/>
</dbReference>
<dbReference type="InterPro" id="IPR041546">
    <property type="entry name" value="ClpA/ClpB_AAA_lid"/>
</dbReference>
<dbReference type="Pfam" id="PF02861">
    <property type="entry name" value="Clp_N"/>
    <property type="match status" value="1"/>
</dbReference>
<keyword evidence="3 6" id="KW-0067">ATP-binding</keyword>
<dbReference type="PROSITE" id="PS00871">
    <property type="entry name" value="CLPAB_2"/>
    <property type="match status" value="1"/>
</dbReference>
<keyword evidence="7" id="KW-0175">Coiled coil</keyword>
<dbReference type="PROSITE" id="PS00870">
    <property type="entry name" value="CLPAB_1"/>
    <property type="match status" value="1"/>
</dbReference>
<dbReference type="Gene3D" id="1.10.8.60">
    <property type="match status" value="2"/>
</dbReference>
<evidence type="ECO:0000256" key="1">
    <source>
        <dbReference type="ARBA" id="ARBA00022737"/>
    </source>
</evidence>
<dbReference type="PANTHER" id="PTHR11638">
    <property type="entry name" value="ATP-DEPENDENT CLP PROTEASE"/>
    <property type="match status" value="1"/>
</dbReference>
<dbReference type="GO" id="GO:0016887">
    <property type="term" value="F:ATP hydrolysis activity"/>
    <property type="evidence" value="ECO:0007669"/>
    <property type="project" value="InterPro"/>
</dbReference>
<keyword evidence="1 5" id="KW-0677">Repeat</keyword>
<dbReference type="SUPFAM" id="SSF52540">
    <property type="entry name" value="P-loop containing nucleoside triphosphate hydrolases"/>
    <property type="match status" value="2"/>
</dbReference>
<dbReference type="GO" id="GO:0034605">
    <property type="term" value="P:cellular response to heat"/>
    <property type="evidence" value="ECO:0007669"/>
    <property type="project" value="TreeGrafter"/>
</dbReference>
<reference evidence="9 10" key="2">
    <citation type="submission" date="2009-02" db="EMBL/GenBank/DDBJ databases">
        <title>Draft genome sequence of Blautia hydrogenotrophica DSM 10507 (Ruminococcus hydrogenotrophicus DSM 10507).</title>
        <authorList>
            <person name="Sudarsanam P."/>
            <person name="Ley R."/>
            <person name="Guruge J."/>
            <person name="Turnbaugh P.J."/>
            <person name="Mahowald M."/>
            <person name="Liep D."/>
            <person name="Gordon J."/>
        </authorList>
    </citation>
    <scope>NUCLEOTIDE SEQUENCE [LARGE SCALE GENOMIC DNA]</scope>
    <source>
        <strain evidence="10">DSM 10507 / JCM 14656 / S5a33</strain>
    </source>
</reference>
<dbReference type="Proteomes" id="UP000003100">
    <property type="component" value="Unassembled WGS sequence"/>
</dbReference>
<evidence type="ECO:0000259" key="8">
    <source>
        <dbReference type="PROSITE" id="PS51903"/>
    </source>
</evidence>
<dbReference type="Gene3D" id="3.40.50.300">
    <property type="entry name" value="P-loop containing nucleotide triphosphate hydrolases"/>
    <property type="match status" value="2"/>
</dbReference>